<dbReference type="RefSeq" id="WP_126911808.1">
    <property type="nucleotide sequence ID" value="NZ_ML133786.1"/>
</dbReference>
<evidence type="ECO:0000313" key="2">
    <source>
        <dbReference type="EMBL" id="RUL97746.1"/>
    </source>
</evidence>
<dbReference type="GO" id="GO:0008782">
    <property type="term" value="F:adenosylhomocysteine nucleosidase activity"/>
    <property type="evidence" value="ECO:0007669"/>
    <property type="project" value="TreeGrafter"/>
</dbReference>
<reference evidence="2 3" key="1">
    <citation type="submission" date="2018-11" db="EMBL/GenBank/DDBJ databases">
        <title>Rhizobium chutanense sp. nov., isolated from root nodules of Phaseolus vulgaris in China.</title>
        <authorList>
            <person name="Huo Y."/>
        </authorList>
    </citation>
    <scope>NUCLEOTIDE SEQUENCE [LARGE SCALE GENOMIC DNA]</scope>
    <source>
        <strain evidence="2 3">C16</strain>
    </source>
</reference>
<dbReference type="Gene3D" id="3.40.50.1580">
    <property type="entry name" value="Nucleoside phosphorylase domain"/>
    <property type="match status" value="1"/>
</dbReference>
<accession>A0A3S0S162</accession>
<dbReference type="InterPro" id="IPR000845">
    <property type="entry name" value="Nucleoside_phosphorylase_d"/>
</dbReference>
<dbReference type="AlphaFoldDB" id="A0A3S0S162"/>
<dbReference type="InterPro" id="IPR011006">
    <property type="entry name" value="CheY-like_superfamily"/>
</dbReference>
<dbReference type="GO" id="GO:0009116">
    <property type="term" value="P:nucleoside metabolic process"/>
    <property type="evidence" value="ECO:0007669"/>
    <property type="project" value="InterPro"/>
</dbReference>
<gene>
    <name evidence="2" type="ORF">EFR84_30055</name>
</gene>
<dbReference type="SUPFAM" id="SSF53167">
    <property type="entry name" value="Purine and uridine phosphorylases"/>
    <property type="match status" value="1"/>
</dbReference>
<sequence>MNILIIEDDLTKAGKVAGVAREYFRDAIEKLEFADSMASATKAIYEREFDLIITDLLLPPRTPDVAIDLSDQITATIQDSKFNRAASIIAVSGFSDIIEERRRYFSDLGMFLVEYKTDDDSWIPPLKMCFQRVEVKTRYSFIVFCALEKERTAYKAVNGAVYGDDFLVKGLNCTNIQLGPHRGLCIKMPRAGLVDAAIIASKAINLFSPKVVAISGICAGVAGETDIGNIVAGSFAWEYQVGKWSVEDFKMEPYQVHLRSDILDELEIFVGKDKLGLQFKDNTFSDRTIRNQEVVIGPFASGSAVIADPARVNGINSQQRKMAAIDMEMHSIYRACDLSAERPAFFGVKTVVDLADQNKGDEHHINGSITSARFACSFIKQLLDRRD</sequence>
<evidence type="ECO:0000259" key="1">
    <source>
        <dbReference type="Pfam" id="PF01048"/>
    </source>
</evidence>
<dbReference type="GO" id="GO:0005829">
    <property type="term" value="C:cytosol"/>
    <property type="evidence" value="ECO:0007669"/>
    <property type="project" value="TreeGrafter"/>
</dbReference>
<dbReference type="InterPro" id="IPR035994">
    <property type="entry name" value="Nucleoside_phosphorylase_sf"/>
</dbReference>
<dbReference type="Proteomes" id="UP000278081">
    <property type="component" value="Unassembled WGS sequence"/>
</dbReference>
<comment type="caution">
    <text evidence="2">The sequence shown here is derived from an EMBL/GenBank/DDBJ whole genome shotgun (WGS) entry which is preliminary data.</text>
</comment>
<proteinExistence type="predicted"/>
<protein>
    <recommendedName>
        <fullName evidence="1">Nucleoside phosphorylase domain-containing protein</fullName>
    </recommendedName>
</protein>
<dbReference type="GO" id="GO:0019284">
    <property type="term" value="P:L-methionine salvage from S-adenosylmethionine"/>
    <property type="evidence" value="ECO:0007669"/>
    <property type="project" value="TreeGrafter"/>
</dbReference>
<dbReference type="PANTHER" id="PTHR46832">
    <property type="entry name" value="5'-METHYLTHIOADENOSINE/S-ADENOSYLHOMOCYSTEINE NUCLEOSIDASE"/>
    <property type="match status" value="1"/>
</dbReference>
<dbReference type="SUPFAM" id="SSF52172">
    <property type="entry name" value="CheY-like"/>
    <property type="match status" value="1"/>
</dbReference>
<organism evidence="2 3">
    <name type="scientific">Rhizobium chutanense</name>
    <dbReference type="NCBI Taxonomy" id="2035448"/>
    <lineage>
        <taxon>Bacteria</taxon>
        <taxon>Pseudomonadati</taxon>
        <taxon>Pseudomonadota</taxon>
        <taxon>Alphaproteobacteria</taxon>
        <taxon>Hyphomicrobiales</taxon>
        <taxon>Rhizobiaceae</taxon>
        <taxon>Rhizobium/Agrobacterium group</taxon>
        <taxon>Rhizobium</taxon>
    </lineage>
</organism>
<dbReference type="EMBL" id="RJTJ01000039">
    <property type="protein sequence ID" value="RUL97746.1"/>
    <property type="molecule type" value="Genomic_DNA"/>
</dbReference>
<dbReference type="PANTHER" id="PTHR46832:SF1">
    <property type="entry name" value="5'-METHYLTHIOADENOSINE_S-ADENOSYLHOMOCYSTEINE NUCLEOSIDASE"/>
    <property type="match status" value="1"/>
</dbReference>
<name>A0A3S0S162_9HYPH</name>
<dbReference type="Gene3D" id="3.40.50.2300">
    <property type="match status" value="1"/>
</dbReference>
<evidence type="ECO:0000313" key="3">
    <source>
        <dbReference type="Proteomes" id="UP000278081"/>
    </source>
</evidence>
<feature type="domain" description="Nucleoside phosphorylase" evidence="1">
    <location>
        <begin position="186"/>
        <end position="380"/>
    </location>
</feature>
<dbReference type="GO" id="GO:0008930">
    <property type="term" value="F:methylthioadenosine nucleosidase activity"/>
    <property type="evidence" value="ECO:0007669"/>
    <property type="project" value="TreeGrafter"/>
</dbReference>
<dbReference type="OrthoDB" id="2988699at2"/>
<dbReference type="Pfam" id="PF01048">
    <property type="entry name" value="PNP_UDP_1"/>
    <property type="match status" value="1"/>
</dbReference>